<feature type="signal peptide" evidence="1">
    <location>
        <begin position="1"/>
        <end position="25"/>
    </location>
</feature>
<sequence length="298" mass="32682">MINKKNFLSLTLVSCALFMELSFIGAVPTNGQEISAHKLSSETLSKELDALKLGHSDEVLQKEEKKEEINSLNTTEYEPASPNQALNNLSAFSVNFIPPGVGKPKHTVGAASRGKCPQDAAAVTTPVTPLIPNTSYGFTVAERPTFFVYLPETSATRAFFSLRDANEDYYYQTIFPIASNPGIISFKLPEDAPALEIGKTYNWSLVTICGQALRPGDPKVEGEIERIELDPAQMSKLESMSAFERATWYGLEGIWYDTLTAIATLKQSNPKNANIASTWEELLRSVGLEAISIQPLVQ</sequence>
<comment type="caution">
    <text evidence="2">The sequence shown here is derived from an EMBL/GenBank/DDBJ whole genome shotgun (WGS) entry which is preliminary data.</text>
</comment>
<accession>A0A6B3NEH8</accession>
<proteinExistence type="predicted"/>
<feature type="chain" id="PRO_5025439170" evidence="1">
    <location>
        <begin position="26"/>
        <end position="298"/>
    </location>
</feature>
<organism evidence="2">
    <name type="scientific">Symploca sp. SIO1C4</name>
    <dbReference type="NCBI Taxonomy" id="2607765"/>
    <lineage>
        <taxon>Bacteria</taxon>
        <taxon>Bacillati</taxon>
        <taxon>Cyanobacteriota</taxon>
        <taxon>Cyanophyceae</taxon>
        <taxon>Coleofasciculales</taxon>
        <taxon>Coleofasciculaceae</taxon>
        <taxon>Symploca</taxon>
    </lineage>
</organism>
<evidence type="ECO:0000256" key="1">
    <source>
        <dbReference type="SAM" id="SignalP"/>
    </source>
</evidence>
<dbReference type="EMBL" id="JAAHFQ010000349">
    <property type="protein sequence ID" value="NER29325.1"/>
    <property type="molecule type" value="Genomic_DNA"/>
</dbReference>
<dbReference type="Pfam" id="PF06051">
    <property type="entry name" value="DUF928"/>
    <property type="match status" value="1"/>
</dbReference>
<name>A0A6B3NEH8_9CYAN</name>
<gene>
    <name evidence="2" type="ORF">F6J89_17290</name>
</gene>
<evidence type="ECO:0000313" key="2">
    <source>
        <dbReference type="EMBL" id="NER29325.1"/>
    </source>
</evidence>
<reference evidence="2" key="1">
    <citation type="submission" date="2019-11" db="EMBL/GenBank/DDBJ databases">
        <title>Genomic insights into an expanded diversity of filamentous marine cyanobacteria reveals the extraordinary biosynthetic potential of Moorea and Okeania.</title>
        <authorList>
            <person name="Ferreira Leao T."/>
            <person name="Wang M."/>
            <person name="Moss N."/>
            <person name="Da Silva R."/>
            <person name="Sanders J."/>
            <person name="Nurk S."/>
            <person name="Gurevich A."/>
            <person name="Humphrey G."/>
            <person name="Reher R."/>
            <person name="Zhu Q."/>
            <person name="Belda-Ferre P."/>
            <person name="Glukhov E."/>
            <person name="Rex R."/>
            <person name="Dorrestein P.C."/>
            <person name="Knight R."/>
            <person name="Pevzner P."/>
            <person name="Gerwick W.H."/>
            <person name="Gerwick L."/>
        </authorList>
    </citation>
    <scope>NUCLEOTIDE SEQUENCE</scope>
    <source>
        <strain evidence="2">SIO1C4</strain>
    </source>
</reference>
<dbReference type="InterPro" id="IPR010328">
    <property type="entry name" value="DUF928"/>
</dbReference>
<dbReference type="AlphaFoldDB" id="A0A6B3NEH8"/>
<protein>
    <submittedName>
        <fullName evidence="2">DUF928 domain-containing protein</fullName>
    </submittedName>
</protein>
<keyword evidence="1" id="KW-0732">Signal</keyword>